<feature type="domain" description="Kinesin motor" evidence="4">
    <location>
        <begin position="1"/>
        <end position="51"/>
    </location>
</feature>
<dbReference type="GO" id="GO:0005874">
    <property type="term" value="C:microtubule"/>
    <property type="evidence" value="ECO:0007669"/>
    <property type="project" value="UniProtKB-KW"/>
</dbReference>
<evidence type="ECO:0000256" key="2">
    <source>
        <dbReference type="ARBA" id="ARBA00023175"/>
    </source>
</evidence>
<organism evidence="5 6">
    <name type="scientific">Aegilops tauschii subsp. strangulata</name>
    <name type="common">Goatgrass</name>
    <dbReference type="NCBI Taxonomy" id="200361"/>
    <lineage>
        <taxon>Eukaryota</taxon>
        <taxon>Viridiplantae</taxon>
        <taxon>Streptophyta</taxon>
        <taxon>Embryophyta</taxon>
        <taxon>Tracheophyta</taxon>
        <taxon>Spermatophyta</taxon>
        <taxon>Magnoliopsida</taxon>
        <taxon>Liliopsida</taxon>
        <taxon>Poales</taxon>
        <taxon>Poaceae</taxon>
        <taxon>BOP clade</taxon>
        <taxon>Pooideae</taxon>
        <taxon>Triticodae</taxon>
        <taxon>Triticeae</taxon>
        <taxon>Triticinae</taxon>
        <taxon>Aegilops</taxon>
    </lineage>
</organism>
<accession>A0A453CJC8</accession>
<dbReference type="InterPro" id="IPR027640">
    <property type="entry name" value="Kinesin-like_fam"/>
</dbReference>
<keyword evidence="6" id="KW-1185">Reference proteome</keyword>
<reference evidence="6" key="1">
    <citation type="journal article" date="2014" name="Science">
        <title>Ancient hybridizations among the ancestral genomes of bread wheat.</title>
        <authorList>
            <consortium name="International Wheat Genome Sequencing Consortium,"/>
            <person name="Marcussen T."/>
            <person name="Sandve S.R."/>
            <person name="Heier L."/>
            <person name="Spannagl M."/>
            <person name="Pfeifer M."/>
            <person name="Jakobsen K.S."/>
            <person name="Wulff B.B."/>
            <person name="Steuernagel B."/>
            <person name="Mayer K.F."/>
            <person name="Olsen O.A."/>
        </authorList>
    </citation>
    <scope>NUCLEOTIDE SEQUENCE [LARGE SCALE GENOMIC DNA]</scope>
    <source>
        <strain evidence="6">cv. AL8/78</strain>
    </source>
</reference>
<dbReference type="InterPro" id="IPR036961">
    <property type="entry name" value="Kinesin_motor_dom_sf"/>
</dbReference>
<reference evidence="6" key="2">
    <citation type="journal article" date="2017" name="Nat. Plants">
        <title>The Aegilops tauschii genome reveals multiple impacts of transposons.</title>
        <authorList>
            <person name="Zhao G."/>
            <person name="Zou C."/>
            <person name="Li K."/>
            <person name="Wang K."/>
            <person name="Li T."/>
            <person name="Gao L."/>
            <person name="Zhang X."/>
            <person name="Wang H."/>
            <person name="Yang Z."/>
            <person name="Liu X."/>
            <person name="Jiang W."/>
            <person name="Mao L."/>
            <person name="Kong X."/>
            <person name="Jiao Y."/>
            <person name="Jia J."/>
        </authorList>
    </citation>
    <scope>NUCLEOTIDE SEQUENCE [LARGE SCALE GENOMIC DNA]</scope>
    <source>
        <strain evidence="6">cv. AL8/78</strain>
    </source>
</reference>
<proteinExistence type="inferred from homology"/>
<reference evidence="5" key="3">
    <citation type="journal article" date="2017" name="Nature">
        <title>Genome sequence of the progenitor of the wheat D genome Aegilops tauschii.</title>
        <authorList>
            <person name="Luo M.C."/>
            <person name="Gu Y.Q."/>
            <person name="Puiu D."/>
            <person name="Wang H."/>
            <person name="Twardziok S.O."/>
            <person name="Deal K.R."/>
            <person name="Huo N."/>
            <person name="Zhu T."/>
            <person name="Wang L."/>
            <person name="Wang Y."/>
            <person name="McGuire P.E."/>
            <person name="Liu S."/>
            <person name="Long H."/>
            <person name="Ramasamy R.K."/>
            <person name="Rodriguez J.C."/>
            <person name="Van S.L."/>
            <person name="Yuan L."/>
            <person name="Wang Z."/>
            <person name="Xia Z."/>
            <person name="Xiao L."/>
            <person name="Anderson O.D."/>
            <person name="Ouyang S."/>
            <person name="Liang Y."/>
            <person name="Zimin A.V."/>
            <person name="Pertea G."/>
            <person name="Qi P."/>
            <person name="Bennetzen J.L."/>
            <person name="Dai X."/>
            <person name="Dawson M.W."/>
            <person name="Muller H.G."/>
            <person name="Kugler K."/>
            <person name="Rivarola-Duarte L."/>
            <person name="Spannagl M."/>
            <person name="Mayer K.F.X."/>
            <person name="Lu F.H."/>
            <person name="Bevan M.W."/>
            <person name="Leroy P."/>
            <person name="Li P."/>
            <person name="You F.M."/>
            <person name="Sun Q."/>
            <person name="Liu Z."/>
            <person name="Lyons E."/>
            <person name="Wicker T."/>
            <person name="Salzberg S.L."/>
            <person name="Devos K.M."/>
            <person name="Dvorak J."/>
        </authorList>
    </citation>
    <scope>NUCLEOTIDE SEQUENCE [LARGE SCALE GENOMIC DNA]</scope>
    <source>
        <strain evidence="5">cv. AL8/78</strain>
    </source>
</reference>
<name>A0A453CJC8_AEGTS</name>
<dbReference type="AlphaFoldDB" id="A0A453CJC8"/>
<dbReference type="EnsemblPlants" id="AET2Gv20863300.26">
    <property type="protein sequence ID" value="AET2Gv20863300.26"/>
    <property type="gene ID" value="AET2Gv20863300"/>
</dbReference>
<keyword evidence="2" id="KW-0505">Motor protein</keyword>
<evidence type="ECO:0000313" key="5">
    <source>
        <dbReference type="EnsemblPlants" id="AET2Gv20863300.26"/>
    </source>
</evidence>
<reference evidence="5" key="5">
    <citation type="journal article" date="2021" name="G3 (Bethesda)">
        <title>Aegilops tauschii genome assembly Aet v5.0 features greater sequence contiguity and improved annotation.</title>
        <authorList>
            <person name="Wang L."/>
            <person name="Zhu T."/>
            <person name="Rodriguez J.C."/>
            <person name="Deal K.R."/>
            <person name="Dubcovsky J."/>
            <person name="McGuire P.E."/>
            <person name="Lux T."/>
            <person name="Spannagl M."/>
            <person name="Mayer K.F.X."/>
            <person name="Baldrich P."/>
            <person name="Meyers B.C."/>
            <person name="Huo N."/>
            <person name="Gu Y.Q."/>
            <person name="Zhou H."/>
            <person name="Devos K.M."/>
            <person name="Bennetzen J.L."/>
            <person name="Unver T."/>
            <person name="Budak H."/>
            <person name="Gulick P.J."/>
            <person name="Galiba G."/>
            <person name="Kalapos B."/>
            <person name="Nelson D.R."/>
            <person name="Li P."/>
            <person name="You F.M."/>
            <person name="Luo M.C."/>
            <person name="Dvorak J."/>
        </authorList>
    </citation>
    <scope>NUCLEOTIDE SEQUENCE [LARGE SCALE GENOMIC DNA]</scope>
    <source>
        <strain evidence="5">cv. AL8/78</strain>
    </source>
</reference>
<dbReference type="Gene3D" id="3.40.850.10">
    <property type="entry name" value="Kinesin motor domain"/>
    <property type="match status" value="1"/>
</dbReference>
<dbReference type="GO" id="GO:0007018">
    <property type="term" value="P:microtubule-based movement"/>
    <property type="evidence" value="ECO:0007669"/>
    <property type="project" value="InterPro"/>
</dbReference>
<dbReference type="InterPro" id="IPR027417">
    <property type="entry name" value="P-loop_NTPase"/>
</dbReference>
<dbReference type="PANTHER" id="PTHR47968">
    <property type="entry name" value="CENTROMERE PROTEIN E"/>
    <property type="match status" value="1"/>
</dbReference>
<dbReference type="InterPro" id="IPR001752">
    <property type="entry name" value="Kinesin_motor_dom"/>
</dbReference>
<dbReference type="GO" id="GO:0003777">
    <property type="term" value="F:microtubule motor activity"/>
    <property type="evidence" value="ECO:0007669"/>
    <property type="project" value="InterPro"/>
</dbReference>
<evidence type="ECO:0000259" key="4">
    <source>
        <dbReference type="PROSITE" id="PS50067"/>
    </source>
</evidence>
<reference evidence="5" key="4">
    <citation type="submission" date="2019-03" db="UniProtKB">
        <authorList>
            <consortium name="EnsemblPlants"/>
        </authorList>
    </citation>
    <scope>IDENTIFICATION</scope>
</reference>
<dbReference type="Gramene" id="AET2Gv20863300.26">
    <property type="protein sequence ID" value="AET2Gv20863300.26"/>
    <property type="gene ID" value="AET2Gv20863300"/>
</dbReference>
<evidence type="ECO:0000256" key="1">
    <source>
        <dbReference type="ARBA" id="ARBA00022701"/>
    </source>
</evidence>
<evidence type="ECO:0000313" key="6">
    <source>
        <dbReference type="Proteomes" id="UP000015105"/>
    </source>
</evidence>
<dbReference type="PANTHER" id="PTHR47968:SF18">
    <property type="entry name" value="KINESIN-LIKE PROTEIN KIN-7F"/>
    <property type="match status" value="1"/>
</dbReference>
<dbReference type="SUPFAM" id="SSF52540">
    <property type="entry name" value="P-loop containing nucleoside triphosphate hydrolases"/>
    <property type="match status" value="1"/>
</dbReference>
<keyword evidence="1" id="KW-0493">Microtubule</keyword>
<comment type="caution">
    <text evidence="3">Lacks conserved residue(s) required for the propagation of feature annotation.</text>
</comment>
<comment type="similarity">
    <text evidence="3">Belongs to the TRAFAC class myosin-kinesin ATPase superfamily. Kinesin family.</text>
</comment>
<protein>
    <recommendedName>
        <fullName evidence="4">Kinesin motor domain-containing protein</fullName>
    </recommendedName>
</protein>
<dbReference type="GO" id="GO:0008017">
    <property type="term" value="F:microtubule binding"/>
    <property type="evidence" value="ECO:0007669"/>
    <property type="project" value="InterPro"/>
</dbReference>
<dbReference type="GO" id="GO:0005524">
    <property type="term" value="F:ATP binding"/>
    <property type="evidence" value="ECO:0007669"/>
    <property type="project" value="InterPro"/>
</dbReference>
<dbReference type="Pfam" id="PF00225">
    <property type="entry name" value="Kinesin"/>
    <property type="match status" value="1"/>
</dbReference>
<evidence type="ECO:0000256" key="3">
    <source>
        <dbReference type="PROSITE-ProRule" id="PRU00283"/>
    </source>
</evidence>
<dbReference type="PROSITE" id="PS50067">
    <property type="entry name" value="KINESIN_MOTOR_2"/>
    <property type="match status" value="1"/>
</dbReference>
<dbReference type="Proteomes" id="UP000015105">
    <property type="component" value="Chromosome 2D"/>
</dbReference>
<sequence length="51" mass="5589">FCCHVQNFVDLAGSERASQALSAGARLKEGCHINRSLLTLGTVIRKLRLHP</sequence>